<dbReference type="GO" id="GO:0006289">
    <property type="term" value="P:nucleotide-excision repair"/>
    <property type="evidence" value="ECO:0007669"/>
    <property type="project" value="TreeGrafter"/>
</dbReference>
<dbReference type="Pfam" id="PF00271">
    <property type="entry name" value="Helicase_C"/>
    <property type="match status" value="1"/>
</dbReference>
<evidence type="ECO:0000256" key="3">
    <source>
        <dbReference type="SAM" id="Coils"/>
    </source>
</evidence>
<dbReference type="GO" id="GO:0036297">
    <property type="term" value="P:interstrand cross-link repair"/>
    <property type="evidence" value="ECO:0007669"/>
    <property type="project" value="TreeGrafter"/>
</dbReference>
<dbReference type="Pfam" id="PF00270">
    <property type="entry name" value="DEAD"/>
    <property type="match status" value="1"/>
</dbReference>
<dbReference type="InterPro" id="IPR011545">
    <property type="entry name" value="DEAD/DEAH_box_helicase_dom"/>
</dbReference>
<evidence type="ECO:0000259" key="5">
    <source>
        <dbReference type="PROSITE" id="PS51194"/>
    </source>
</evidence>
<proteinExistence type="predicted"/>
<dbReference type="STRING" id="872965.SE16_00745"/>
<keyword evidence="3" id="KW-0175">Coiled coil</keyword>
<evidence type="ECO:0000256" key="2">
    <source>
        <dbReference type="ARBA" id="ARBA00022840"/>
    </source>
</evidence>
<dbReference type="PROSITE" id="PS51194">
    <property type="entry name" value="HELICASE_CTER"/>
    <property type="match status" value="1"/>
</dbReference>
<dbReference type="EMBL" id="BBZA01000160">
    <property type="protein sequence ID" value="GAP63513.1"/>
    <property type="molecule type" value="Genomic_DNA"/>
</dbReference>
<dbReference type="InterPro" id="IPR001650">
    <property type="entry name" value="Helicase_C-like"/>
</dbReference>
<feature type="domain" description="Helicase ATP-binding" evidence="4">
    <location>
        <begin position="95"/>
        <end position="286"/>
    </location>
</feature>
<dbReference type="Gene3D" id="3.40.960.10">
    <property type="entry name" value="VSR Endonuclease"/>
    <property type="match status" value="1"/>
</dbReference>
<dbReference type="PANTHER" id="PTHR47957">
    <property type="entry name" value="ATP-DEPENDENT HELICASE HRQ1"/>
    <property type="match status" value="1"/>
</dbReference>
<dbReference type="GO" id="GO:0043138">
    <property type="term" value="F:3'-5' DNA helicase activity"/>
    <property type="evidence" value="ECO:0007669"/>
    <property type="project" value="TreeGrafter"/>
</dbReference>
<dbReference type="CDD" id="cd17923">
    <property type="entry name" value="DEXHc_Hrq1-like"/>
    <property type="match status" value="1"/>
</dbReference>
<evidence type="ECO:0000313" key="6">
    <source>
        <dbReference type="EMBL" id="GAP63513.1"/>
    </source>
</evidence>
<evidence type="ECO:0000259" key="4">
    <source>
        <dbReference type="PROSITE" id="PS51192"/>
    </source>
</evidence>
<dbReference type="InterPro" id="IPR018973">
    <property type="entry name" value="MZB"/>
</dbReference>
<dbReference type="SUPFAM" id="SSF52540">
    <property type="entry name" value="P-loop containing nucleoside triphosphate hydrolases"/>
    <property type="match status" value="2"/>
</dbReference>
<evidence type="ECO:0000313" key="8">
    <source>
        <dbReference type="Proteomes" id="UP000037784"/>
    </source>
</evidence>
<dbReference type="SMART" id="SM00490">
    <property type="entry name" value="HELICc"/>
    <property type="match status" value="1"/>
</dbReference>
<dbReference type="GO" id="GO:0005524">
    <property type="term" value="F:ATP binding"/>
    <property type="evidence" value="ECO:0007669"/>
    <property type="project" value="UniProtKB-KW"/>
</dbReference>
<evidence type="ECO:0000313" key="7">
    <source>
        <dbReference type="EMBL" id="KPL89102.1"/>
    </source>
</evidence>
<feature type="coiled-coil region" evidence="3">
    <location>
        <begin position="1149"/>
        <end position="1192"/>
    </location>
</feature>
<dbReference type="RefSeq" id="WP_054493336.1">
    <property type="nucleotide sequence ID" value="NZ_BBZA01000160.1"/>
</dbReference>
<reference evidence="7 9" key="2">
    <citation type="submission" date="2015-07" db="EMBL/GenBank/DDBJ databases">
        <title>Whole genome sequence of Ardenticatena maritima DSM 23922.</title>
        <authorList>
            <person name="Hemp J."/>
            <person name="Ward L.M."/>
            <person name="Pace L.A."/>
            <person name="Fischer W.W."/>
        </authorList>
    </citation>
    <scope>NUCLEOTIDE SEQUENCE [LARGE SCALE GENOMIC DNA]</scope>
    <source>
        <strain evidence="7 9">110S</strain>
    </source>
</reference>
<dbReference type="Pfam" id="PF09369">
    <property type="entry name" value="MZB"/>
    <property type="match status" value="1"/>
</dbReference>
<name>A0A0M8K7Q0_9CHLR</name>
<comment type="caution">
    <text evidence="6">The sequence shown here is derived from an EMBL/GenBank/DDBJ whole genome shotgun (WGS) entry which is preliminary data.</text>
</comment>
<dbReference type="Proteomes" id="UP000050502">
    <property type="component" value="Unassembled WGS sequence"/>
</dbReference>
<keyword evidence="7" id="KW-0378">Hydrolase</keyword>
<dbReference type="Proteomes" id="UP000037784">
    <property type="component" value="Unassembled WGS sequence"/>
</dbReference>
<dbReference type="PANTHER" id="PTHR47957:SF3">
    <property type="entry name" value="ATP-DEPENDENT HELICASE HRQ1"/>
    <property type="match status" value="1"/>
</dbReference>
<dbReference type="PATRIC" id="fig|872965.6.peg.88"/>
<dbReference type="SMART" id="SM00487">
    <property type="entry name" value="DEXDc"/>
    <property type="match status" value="1"/>
</dbReference>
<keyword evidence="1" id="KW-0547">Nucleotide-binding</keyword>
<dbReference type="PROSITE" id="PS51192">
    <property type="entry name" value="HELICASE_ATP_BIND_1"/>
    <property type="match status" value="1"/>
</dbReference>
<evidence type="ECO:0000256" key="1">
    <source>
        <dbReference type="ARBA" id="ARBA00022741"/>
    </source>
</evidence>
<evidence type="ECO:0000313" key="9">
    <source>
        <dbReference type="Proteomes" id="UP000050502"/>
    </source>
</evidence>
<keyword evidence="8" id="KW-1185">Reference proteome</keyword>
<reference evidence="6 8" key="1">
    <citation type="journal article" date="2015" name="Genome Announc.">
        <title>Draft Genome Sequence of a Heterotrophic Facultative Anaerobic Thermophilic Bacterium, Ardenticatena maritima Strain 110ST.</title>
        <authorList>
            <person name="Kawaichi S."/>
            <person name="Yoshida T."/>
            <person name="Sako Y."/>
            <person name="Nakamura R."/>
        </authorList>
    </citation>
    <scope>NUCLEOTIDE SEQUENCE [LARGE SCALE GENOMIC DNA]</scope>
    <source>
        <strain evidence="6 8">110S</strain>
    </source>
</reference>
<gene>
    <name evidence="6" type="ORF">ARMA_1936</name>
    <name evidence="7" type="ORF">SE16_00745</name>
</gene>
<keyword evidence="2" id="KW-0067">ATP-binding</keyword>
<reference evidence="8" key="3">
    <citation type="submission" date="2015-08" db="EMBL/GenBank/DDBJ databases">
        <title>Draft Genome Sequence of a Heterotrophic Facultative Anaerobic Bacterium Ardenticatena maritima Strain 110S.</title>
        <authorList>
            <person name="Kawaichi S."/>
            <person name="Yoshida T."/>
            <person name="Sako Y."/>
            <person name="Nakamura R."/>
        </authorList>
    </citation>
    <scope>NUCLEOTIDE SEQUENCE [LARGE SCALE GENOMIC DNA]</scope>
    <source>
        <strain evidence="8">110S</strain>
    </source>
</reference>
<keyword evidence="7" id="KW-0347">Helicase</keyword>
<dbReference type="InterPro" id="IPR027417">
    <property type="entry name" value="P-loop_NTPase"/>
</dbReference>
<dbReference type="GO" id="GO:0003676">
    <property type="term" value="F:nucleic acid binding"/>
    <property type="evidence" value="ECO:0007669"/>
    <property type="project" value="InterPro"/>
</dbReference>
<dbReference type="EMBL" id="LGKN01000003">
    <property type="protein sequence ID" value="KPL89102.1"/>
    <property type="molecule type" value="Genomic_DNA"/>
</dbReference>
<dbReference type="Gene3D" id="3.40.50.300">
    <property type="entry name" value="P-loop containing nucleotide triphosphate hydrolases"/>
    <property type="match status" value="2"/>
</dbReference>
<organism evidence="6 8">
    <name type="scientific">Ardenticatena maritima</name>
    <dbReference type="NCBI Taxonomy" id="872965"/>
    <lineage>
        <taxon>Bacteria</taxon>
        <taxon>Bacillati</taxon>
        <taxon>Chloroflexota</taxon>
        <taxon>Ardenticatenia</taxon>
        <taxon>Ardenticatenales</taxon>
        <taxon>Ardenticatenaceae</taxon>
        <taxon>Ardenticatena</taxon>
    </lineage>
</organism>
<feature type="domain" description="Helicase C-terminal" evidence="5">
    <location>
        <begin position="893"/>
        <end position="1050"/>
    </location>
</feature>
<dbReference type="OrthoDB" id="9774462at2"/>
<protein>
    <submittedName>
        <fullName evidence="7">DEAD/DEAH box helicase</fullName>
    </submittedName>
</protein>
<dbReference type="InParanoid" id="A0A0M8K7Q0"/>
<accession>A0A0M8K7Q0</accession>
<sequence>MSIFDLHTDVLSDYSNFVRSFIHIADERIRQFVFEQLNDGHLWPDFLLQVSPAYKRSATVDELARQGVLHPETARIFRTADGKPYHLYQHQVEALEKAVQGRSYIVTSGTGSGKSLTYFIPIIDTVVREQIPNGRTVALIVYPMNALANSQLQALEQLRQDYEARTGKRFPVTFARYTGDTRDELRQALRQKPPHILLTNYVMAELMLVRPEDRRLLDKTAGGLRFLVFDELHTYTGRQGADVAMLIRRLKQYAAAPNLIHIGTSATMVANRNASARERRETVAHFAQRMFGYPFAFEDVIEETLIPATRHSTLARDVLIESIHEACALSPDDLVTFTAEEYLTNPLSSWIERFFGLEEHDGSYRRRIPQSITDAAMQLQKETGLDIGLCQRALLNWLTLGSQIPSSEHGRAFAFKIHQFISQGRAVYATIEDPGQRSISLSGQIQTAEGSLYYPLNFCRHCGQEYYRVHKMSSRFLPWTGSFFEELDDECISGYLMVATTDLDWSEDLLPDEWFDDQGRLRRAYRDRVPKLYYVNASGEIVHHAVGVKTWFQPEPFALCLRCGEYYTRRESEYTKLTTLSSEARSSATTILATSVLRHATTIPSIADKLLTFTDNRQDAALQAGHFNDFVHRAVLRSALVAALDESPRLHMSEVASAVVRHCGLTLRDIAANAQLAPDTPAADETWQIFTEWVEYLLLEDLKRGWRINQPNLEEVGLLEISYRGLDILAQSDEAWRFSPQWYALSPKERFEHLRNILDYFRRKLAIHAPSLQWNTQRIKRRKWESTLNDFWGPDPEGSLVSASFFATEPAGNVRDVFSLGERSAIARYLKRSLGIDAQTYLEQRDAFLQLLVQHGILWPESLKKGIGYQIDANCLWWQRGNGIPRRDAFYARIAQEGYEVAEKPANAFFQQFYKENPERLAGLEAREHTAQVVAPGEREKRERRFRWDQKDTEKENLGRRLPYLVCSPTMELGIDIADLDVIHMRNVPPTPANYAQRSGRAGRQGQPGLILVYCGAFNSHDQYFFRNRIEMVAGTVRPPQIDLNNASLLQAHIHAVWLAEIGLPMRQSIETVIDTGAPNLPLRPEVAEQIRLNDKRLQALAARIEEMLRYDREQGEIFEHGHYDQILQILRDAPQRFNSAFDRWRDLYQAADRQMQEAMETLLSARSKEMQNEAQRRLDEARRQRNLLLQIETAREESDFYPYRYLASEGFLPGYNFPALPIRAWIPRGASGEYIPRPRFLAVREFAPGAFIYHEGKQWEVVAFNTPPGGLRSRRVKFKLCKRCGAFNSSGFDVCLVCQQRLDATYGPLTYLLEMTDVRTRRRSNITSNEEERRRRGYDIGIFYQFATENNRPRIEESDVVFGATDLLQLTYAHAATLIRVNHGLRTEQVPGFDINLTTGEWVRNEEGRQPVYGSPSHAVSEVERVHLFVRNTRNLLLVRPAQEDLFLDPQYGLAFAITLMNALKRGIEMVYQLDESELAAAIVGMGEYMAILFYETSEGGSGVLRRIIKSPKDISEIAKNALERCHFDSSTGENLSEECIKACYECLLTYHNQHQALLIDRHLIADFLAQMTQSTAEMRIAGRRRREHIAWLRSHIDQESVLEKQFLDILEQGGYNLPNDVQYAIQFPRCNVDFFYEPNICVFCDGSVHDISSQRERDASIRSALEQNGYRVIVIRYDQPLESQIKMYPEVFGMGYST</sequence>
<dbReference type="InterPro" id="IPR014001">
    <property type="entry name" value="Helicase_ATP-bd"/>
</dbReference>